<evidence type="ECO:0000313" key="5">
    <source>
        <dbReference type="EMBL" id="QDH85047.1"/>
    </source>
</evidence>
<dbReference type="Proteomes" id="UP000318136">
    <property type="component" value="Segment"/>
</dbReference>
<dbReference type="RefSeq" id="YP_010050878.1">
    <property type="nucleotide sequence ID" value="NC_054435.1"/>
</dbReference>
<feature type="region of interest" description="Disordered" evidence="4">
    <location>
        <begin position="397"/>
        <end position="434"/>
    </location>
</feature>
<evidence type="ECO:0000313" key="6">
    <source>
        <dbReference type="Proteomes" id="UP000318136"/>
    </source>
</evidence>
<sequence length="434" mass="47789">MGIASWLGFRPAYIPPQSVTSEPILELLAAQTLGKSPEELWREQPYLRMVVTFLARNVAQLGLHLFEFGADDSRVRVRGGAVAGTLKRPNPQNTTYDLILGLVSDLALYDNAYLMMMRTADSPTGFELRRVPPRWVTGVYGKTAYSVEGYQVTYPNEAHAVMVPAENMLTFHGWNPDDTQSGVTPIEALKSVLHEQISAQAYRRQLWDNGGRVGTYLTRPKDAPPWSNQGRTRFKKGWAAAYTGNGKKVGGVPVLEDGMEMKRVGFASKEEEYVEGTKLALSTVAGVYHINPTMLGLLDNANYSNVREFRRGLYGDTLGPIIAMIEARLNAFLMPFLGAGEDMYVEFNIREKLEGSFEEQGNILYQAAGGPYMTRNEVRARQNLPRIEGGDVLIVPMNLGTPGDQGDEATEADEPAGEGDPAAAPDEDTEDEAT</sequence>
<name>A0A514CWZ9_9CAUD</name>
<keyword evidence="2" id="KW-1171">Viral genome ejection through host cell envelope</keyword>
<dbReference type="InterPro" id="IPR006944">
    <property type="entry name" value="Phage/GTA_portal"/>
</dbReference>
<reference evidence="5 6" key="1">
    <citation type="submission" date="2019-05" db="EMBL/GenBank/DDBJ databases">
        <authorList>
            <person name="Bordelon H.A."/>
            <person name="Brister E.M."/>
            <person name="Bryans A.M."/>
            <person name="Calk A.E."/>
            <person name="Capers C."/>
            <person name="Corrent J.M."/>
            <person name="Delphin C.N."/>
            <person name="Erbelding G.W."/>
            <person name="Gottschalck B.A."/>
            <person name="Hale B.T."/>
            <person name="Jones N.T."/>
            <person name="Mire A.R."/>
            <person name="Perkins A.R."/>
            <person name="Quackenbush R.D."/>
            <person name="Rogers C.S."/>
            <person name="Stewart N.C."/>
            <person name="Threeton H.N."/>
            <person name="Wiggins Z.F."/>
            <person name="Hancock A.M."/>
            <person name="Gissendanner C.R."/>
            <person name="Findley A.M."/>
            <person name="Wills S.J."/>
            <person name="Clifford K.A."/>
            <person name="Elmore F.L."/>
            <person name="Knight M.S."/>
            <person name="Le K."/>
            <person name="Lobaina D."/>
            <person name="Nougues D."/>
            <person name="Salama A."/>
            <person name="Stoeber S.D."/>
            <person name="Sweeney K.J."/>
            <person name="Truong T.G."/>
            <person name="Alvaro L.E."/>
            <person name="Isern S."/>
            <person name="Michael S.F."/>
            <person name="Monti D.L."/>
            <person name="Garlena R.A."/>
            <person name="Russell D.A."/>
            <person name="Pope W.H."/>
            <person name="Jacobs-Sera D."/>
            <person name="Hatfull G.F."/>
        </authorList>
    </citation>
    <scope>NUCLEOTIDE SEQUENCE [LARGE SCALE GENOMIC DNA]</scope>
</reference>
<proteinExistence type="predicted"/>
<gene>
    <name evidence="5" type="primary">10</name>
    <name evidence="5" type="ORF">SEA_DARDANUS_10</name>
</gene>
<dbReference type="Pfam" id="PF04860">
    <property type="entry name" value="Phage_portal"/>
    <property type="match status" value="1"/>
</dbReference>
<evidence type="ECO:0000256" key="1">
    <source>
        <dbReference type="ARBA" id="ARBA00022950"/>
    </source>
</evidence>
<organism evidence="5 6">
    <name type="scientific">Gordonia phage Dardanus</name>
    <dbReference type="NCBI Taxonomy" id="2588489"/>
    <lineage>
        <taxon>Viruses</taxon>
        <taxon>Duplodnaviria</taxon>
        <taxon>Heunggongvirae</taxon>
        <taxon>Uroviricota</taxon>
        <taxon>Caudoviricetes</taxon>
        <taxon>Ruthgordonvirinae</taxon>
        <taxon>Dardanusvirus</taxon>
        <taxon>Dardanusvirus dardanus</taxon>
    </lineage>
</organism>
<dbReference type="NCBIfam" id="TIGR01537">
    <property type="entry name" value="portal_HK97"/>
    <property type="match status" value="1"/>
</dbReference>
<evidence type="ECO:0000256" key="4">
    <source>
        <dbReference type="SAM" id="MobiDB-lite"/>
    </source>
</evidence>
<protein>
    <submittedName>
        <fullName evidence="5">Portal protein</fullName>
    </submittedName>
</protein>
<evidence type="ECO:0000256" key="2">
    <source>
        <dbReference type="ARBA" id="ARBA00023009"/>
    </source>
</evidence>
<keyword evidence="1" id="KW-0118">Viral capsid assembly</keyword>
<dbReference type="InterPro" id="IPR006427">
    <property type="entry name" value="Portal_HK97"/>
</dbReference>
<keyword evidence="1" id="KW-1188">Viral release from host cell</keyword>
<accession>A0A514CWZ9</accession>
<feature type="compositionally biased region" description="Acidic residues" evidence="4">
    <location>
        <begin position="425"/>
        <end position="434"/>
    </location>
</feature>
<evidence type="ECO:0000256" key="3">
    <source>
        <dbReference type="ARBA" id="ARBA00023219"/>
    </source>
</evidence>
<keyword evidence="6" id="KW-1185">Reference proteome</keyword>
<dbReference type="EMBL" id="MN010758">
    <property type="protein sequence ID" value="QDH85047.1"/>
    <property type="molecule type" value="Genomic_DNA"/>
</dbReference>
<keyword evidence="3" id="KW-0231">Viral genome packaging</keyword>
<keyword evidence="2" id="KW-1162">Viral penetration into host cytoplasm</keyword>
<keyword evidence="2" id="KW-1160">Virus entry into host cell</keyword>
<dbReference type="KEGG" id="vg:63911616"/>
<feature type="compositionally biased region" description="Acidic residues" evidence="4">
    <location>
        <begin position="405"/>
        <end position="417"/>
    </location>
</feature>
<dbReference type="GeneID" id="63911616"/>